<organism evidence="1 2">
    <name type="scientific">Araneus ventricosus</name>
    <name type="common">Orbweaver spider</name>
    <name type="synonym">Epeira ventricosa</name>
    <dbReference type="NCBI Taxonomy" id="182803"/>
    <lineage>
        <taxon>Eukaryota</taxon>
        <taxon>Metazoa</taxon>
        <taxon>Ecdysozoa</taxon>
        <taxon>Arthropoda</taxon>
        <taxon>Chelicerata</taxon>
        <taxon>Arachnida</taxon>
        <taxon>Araneae</taxon>
        <taxon>Araneomorphae</taxon>
        <taxon>Entelegynae</taxon>
        <taxon>Araneoidea</taxon>
        <taxon>Araneidae</taxon>
        <taxon>Araneus</taxon>
    </lineage>
</organism>
<evidence type="ECO:0000313" key="2">
    <source>
        <dbReference type="Proteomes" id="UP000499080"/>
    </source>
</evidence>
<proteinExistence type="predicted"/>
<dbReference type="Proteomes" id="UP000499080">
    <property type="component" value="Unassembled WGS sequence"/>
</dbReference>
<protein>
    <submittedName>
        <fullName evidence="1">Uncharacterized protein</fullName>
    </submittedName>
</protein>
<dbReference type="AlphaFoldDB" id="A0A4Y1ZS01"/>
<accession>A0A4Y1ZS01</accession>
<keyword evidence="2" id="KW-1185">Reference proteome</keyword>
<gene>
    <name evidence="1" type="ORF">AVEN_122376_1</name>
</gene>
<sequence>MAEVDPVFATSIEENPDLEVHSVAEGMELVLEKKYAFVYMTMVLKWYAATMGSNRFRMSRETFSTDAVGIAIQKCHPCKKSFDHV</sequence>
<evidence type="ECO:0000313" key="1">
    <source>
        <dbReference type="EMBL" id="GBL64127.1"/>
    </source>
</evidence>
<dbReference type="Gene3D" id="3.40.190.10">
    <property type="entry name" value="Periplasmic binding protein-like II"/>
    <property type="match status" value="2"/>
</dbReference>
<reference evidence="1 2" key="1">
    <citation type="journal article" date="2019" name="Sci. Rep.">
        <title>Orb-weaving spider Araneus ventricosus genome elucidates the spidroin gene catalogue.</title>
        <authorList>
            <person name="Kono N."/>
            <person name="Nakamura H."/>
            <person name="Ohtoshi R."/>
            <person name="Moran D.A.P."/>
            <person name="Shinohara A."/>
            <person name="Yoshida Y."/>
            <person name="Fujiwara M."/>
            <person name="Mori M."/>
            <person name="Tomita M."/>
            <person name="Arakawa K."/>
        </authorList>
    </citation>
    <scope>NUCLEOTIDE SEQUENCE [LARGE SCALE GENOMIC DNA]</scope>
</reference>
<dbReference type="SUPFAM" id="SSF53850">
    <property type="entry name" value="Periplasmic binding protein-like II"/>
    <property type="match status" value="1"/>
</dbReference>
<feature type="non-terminal residue" evidence="1">
    <location>
        <position position="85"/>
    </location>
</feature>
<name>A0A4Y1ZS01_ARAVE</name>
<comment type="caution">
    <text evidence="1">The sequence shown here is derived from an EMBL/GenBank/DDBJ whole genome shotgun (WGS) entry which is preliminary data.</text>
</comment>
<dbReference type="EMBL" id="BGPR01077112">
    <property type="protein sequence ID" value="GBL64127.1"/>
    <property type="molecule type" value="Genomic_DNA"/>
</dbReference>
<dbReference type="OrthoDB" id="6426687at2759"/>